<dbReference type="Proteomes" id="UP000028511">
    <property type="component" value="Unassembled WGS sequence"/>
</dbReference>
<proteinExistence type="predicted"/>
<comment type="caution">
    <text evidence="1">The sequence shown here is derived from an EMBL/GenBank/DDBJ whole genome shotgun (WGS) entry which is preliminary data.</text>
</comment>
<sequence length="75" mass="8618">MSVVGGYCTGLLITMFNEIQFSYDLGKVSFTISAMAERTLRQGCFFAFCKNELFADFWSGFLHAAPMFYDMERTR</sequence>
<reference evidence="1" key="1">
    <citation type="submission" date="2013-07" db="EMBL/GenBank/DDBJ databases">
        <title>Sub-species coevolution in mutualistic symbiosis.</title>
        <authorList>
            <person name="Murfin K."/>
            <person name="Klassen J."/>
            <person name="Lee M."/>
            <person name="Forst S."/>
            <person name="Stock P."/>
            <person name="Goodrich-Blair H."/>
        </authorList>
    </citation>
    <scope>NUCLEOTIDE SEQUENCE [LARGE SCALE GENOMIC DNA]</scope>
    <source>
        <strain evidence="1">Puntauvense</strain>
    </source>
</reference>
<name>A0A077NAV6_XENBV</name>
<protein>
    <submittedName>
        <fullName evidence="1">Uncharacterized protein</fullName>
    </submittedName>
</protein>
<organism evidence="1 2">
    <name type="scientific">Xenorhabdus bovienii str. puntauvense</name>
    <dbReference type="NCBI Taxonomy" id="1398201"/>
    <lineage>
        <taxon>Bacteria</taxon>
        <taxon>Pseudomonadati</taxon>
        <taxon>Pseudomonadota</taxon>
        <taxon>Gammaproteobacteria</taxon>
        <taxon>Enterobacterales</taxon>
        <taxon>Morganellaceae</taxon>
        <taxon>Xenorhabdus</taxon>
    </lineage>
</organism>
<evidence type="ECO:0000313" key="1">
    <source>
        <dbReference type="EMBL" id="CDG99196.1"/>
    </source>
</evidence>
<dbReference type="EMBL" id="CBSW010000284">
    <property type="protein sequence ID" value="CDG99196.1"/>
    <property type="molecule type" value="Genomic_DNA"/>
</dbReference>
<evidence type="ECO:0000313" key="2">
    <source>
        <dbReference type="Proteomes" id="UP000028511"/>
    </source>
</evidence>
<accession>A0A077NAV6</accession>
<gene>
    <name evidence="1" type="ORF">XBP1_770004</name>
</gene>
<dbReference type="HOGENOM" id="CLU_199902_0_0_6"/>
<dbReference type="AlphaFoldDB" id="A0A077NAV6"/>